<evidence type="ECO:0000313" key="3">
    <source>
        <dbReference type="Proteomes" id="UP000318138"/>
    </source>
</evidence>
<evidence type="ECO:0000256" key="1">
    <source>
        <dbReference type="SAM" id="Phobius"/>
    </source>
</evidence>
<sequence length="234" mass="26616">MRRKLLFIFAVLTCLLLYVAIMSVYSIVQEYQLDVEVNEAYDFEQVSTRELSPGNSITFGDFDITISEQAVESFNEEARAEVIVKVNGINATNPAVIAIDPDSDNRYAGSLGLIFVQNNETGVTRLAIAKRLTPNVTDIEDQEWKLYYANRFGQSREETITFDTRMTSSLGVKIINDSNISPESLGYQSNIVQGYQPLFWPLWIVFYLAFAAVIFVIMRKSYKPVEKTEEKNDE</sequence>
<name>A0A859FEJ5_9BACI</name>
<feature type="transmembrane region" description="Helical" evidence="1">
    <location>
        <begin position="198"/>
        <end position="218"/>
    </location>
</feature>
<organism evidence="2 3">
    <name type="scientific">Paenalkalicoccus suaedae</name>
    <dbReference type="NCBI Taxonomy" id="2592382"/>
    <lineage>
        <taxon>Bacteria</taxon>
        <taxon>Bacillati</taxon>
        <taxon>Bacillota</taxon>
        <taxon>Bacilli</taxon>
        <taxon>Bacillales</taxon>
        <taxon>Bacillaceae</taxon>
        <taxon>Paenalkalicoccus</taxon>
    </lineage>
</organism>
<accession>A0A859FEJ5</accession>
<dbReference type="Proteomes" id="UP000318138">
    <property type="component" value="Chromosome"/>
</dbReference>
<dbReference type="RefSeq" id="WP_176009386.1">
    <property type="nucleotide sequence ID" value="NZ_CP041372.2"/>
</dbReference>
<gene>
    <name evidence="2" type="ORF">FLK61_32125</name>
</gene>
<keyword evidence="3" id="KW-1185">Reference proteome</keyword>
<keyword evidence="1" id="KW-1133">Transmembrane helix</keyword>
<dbReference type="AlphaFoldDB" id="A0A859FEJ5"/>
<keyword evidence="1" id="KW-0472">Membrane</keyword>
<keyword evidence="1" id="KW-0812">Transmembrane</keyword>
<reference evidence="3" key="1">
    <citation type="submission" date="2019-07" db="EMBL/GenBank/DDBJ databases">
        <title>Bacillus alkalisoli sp. nov. isolated from saline soil.</title>
        <authorList>
            <person name="Sun J.-Q."/>
            <person name="Xu L."/>
        </authorList>
    </citation>
    <scope>NUCLEOTIDE SEQUENCE [LARGE SCALE GENOMIC DNA]</scope>
    <source>
        <strain evidence="3">M4U3P1</strain>
    </source>
</reference>
<dbReference type="KEGG" id="psua:FLK61_32125"/>
<proteinExistence type="predicted"/>
<protein>
    <submittedName>
        <fullName evidence="2">Uncharacterized protein</fullName>
    </submittedName>
</protein>
<dbReference type="EMBL" id="CP041372">
    <property type="protein sequence ID" value="QKS71351.1"/>
    <property type="molecule type" value="Genomic_DNA"/>
</dbReference>
<evidence type="ECO:0000313" key="2">
    <source>
        <dbReference type="EMBL" id="QKS71351.1"/>
    </source>
</evidence>